<feature type="transmembrane region" description="Helical" evidence="1">
    <location>
        <begin position="102"/>
        <end position="120"/>
    </location>
</feature>
<organism evidence="2 3">
    <name type="scientific">Aquimarina spongiae</name>
    <dbReference type="NCBI Taxonomy" id="570521"/>
    <lineage>
        <taxon>Bacteria</taxon>
        <taxon>Pseudomonadati</taxon>
        <taxon>Bacteroidota</taxon>
        <taxon>Flavobacteriia</taxon>
        <taxon>Flavobacteriales</taxon>
        <taxon>Flavobacteriaceae</taxon>
        <taxon>Aquimarina</taxon>
    </lineage>
</organism>
<keyword evidence="1" id="KW-1133">Transmembrane helix</keyword>
<sequence length="157" mass="18073">MLEILNFVLEINNIINAIKMKIGYKTLISFMGTILGFVLLVLWLYMAKKPFNATGYLIFGLSFIMILIGVYFKIQTYKNQRLGLTSEDEFSKRIKERASSKAFSISFYIWLGIILFVKDIEPKAKIIMGLGLLVMALVFLLNWLYYSKVGISDENED</sequence>
<feature type="transmembrane region" description="Helical" evidence="1">
    <location>
        <begin position="126"/>
        <end position="146"/>
    </location>
</feature>
<dbReference type="Pfam" id="PF09946">
    <property type="entry name" value="DUF2178"/>
    <property type="match status" value="1"/>
</dbReference>
<dbReference type="OrthoDB" id="1436867at2"/>
<protein>
    <submittedName>
        <fullName evidence="2">Predicted membrane protein</fullName>
    </submittedName>
</protein>
<keyword evidence="1" id="KW-0812">Transmembrane</keyword>
<feature type="transmembrane region" description="Helical" evidence="1">
    <location>
        <begin position="53"/>
        <end position="72"/>
    </location>
</feature>
<dbReference type="AlphaFoldDB" id="A0A1M6I0W5"/>
<dbReference type="RefSeq" id="WP_073317780.1">
    <property type="nucleotide sequence ID" value="NZ_FQYP01000007.1"/>
</dbReference>
<evidence type="ECO:0000313" key="3">
    <source>
        <dbReference type="Proteomes" id="UP000184432"/>
    </source>
</evidence>
<dbReference type="Proteomes" id="UP000184432">
    <property type="component" value="Unassembled WGS sequence"/>
</dbReference>
<evidence type="ECO:0000256" key="1">
    <source>
        <dbReference type="SAM" id="Phobius"/>
    </source>
</evidence>
<proteinExistence type="predicted"/>
<keyword evidence="1" id="KW-0472">Membrane</keyword>
<evidence type="ECO:0000313" key="2">
    <source>
        <dbReference type="EMBL" id="SHJ28045.1"/>
    </source>
</evidence>
<dbReference type="EMBL" id="FQYP01000007">
    <property type="protein sequence ID" value="SHJ28045.1"/>
    <property type="molecule type" value="Genomic_DNA"/>
</dbReference>
<keyword evidence="3" id="KW-1185">Reference proteome</keyword>
<accession>A0A1M6I0W5</accession>
<dbReference type="InterPro" id="IPR019235">
    <property type="entry name" value="DUF2178_TM"/>
</dbReference>
<gene>
    <name evidence="2" type="ORF">SAMN04488508_10740</name>
</gene>
<reference evidence="3" key="1">
    <citation type="submission" date="2016-11" db="EMBL/GenBank/DDBJ databases">
        <authorList>
            <person name="Varghese N."/>
            <person name="Submissions S."/>
        </authorList>
    </citation>
    <scope>NUCLEOTIDE SEQUENCE [LARGE SCALE GENOMIC DNA]</scope>
    <source>
        <strain evidence="3">DSM 22623</strain>
    </source>
</reference>
<name>A0A1M6I0W5_9FLAO</name>
<feature type="transmembrane region" description="Helical" evidence="1">
    <location>
        <begin position="27"/>
        <end position="47"/>
    </location>
</feature>